<reference evidence="11 12" key="1">
    <citation type="submission" date="2019-11" db="EMBL/GenBank/DDBJ databases">
        <authorList>
            <person name="Nkili Meyong A."/>
        </authorList>
    </citation>
    <scope>NUCLEOTIDE SEQUENCE [LARGE SCALE GENOMIC DNA]</scope>
    <source>
        <strain evidence="11 12">38c_contig_SPADES</strain>
    </source>
</reference>
<dbReference type="GO" id="GO:0044228">
    <property type="term" value="C:host cell surface"/>
    <property type="evidence" value="ECO:0007669"/>
    <property type="project" value="UniProtKB-SubCell"/>
</dbReference>
<protein>
    <submittedName>
        <fullName evidence="11">Putative type-I membrane glycoprotein</fullName>
    </submittedName>
</protein>
<organism evidence="11 12">
    <name type="scientific">Monkeypox virus</name>
    <name type="common">MPXV</name>
    <dbReference type="NCBI Taxonomy" id="10244"/>
    <lineage>
        <taxon>Viruses</taxon>
        <taxon>Varidnaviria</taxon>
        <taxon>Bamfordvirae</taxon>
        <taxon>Nucleocytoviricota</taxon>
        <taxon>Pokkesviricetes</taxon>
        <taxon>Chitovirales</taxon>
        <taxon>Poxviridae</taxon>
        <taxon>Chordopoxvirinae</taxon>
        <taxon>Orthopoxvirus</taxon>
        <taxon>Orthopoxvirus monkeypox</taxon>
    </lineage>
</organism>
<name>A0A7G8C3A6_MONPV</name>
<evidence type="ECO:0000256" key="4">
    <source>
        <dbReference type="ARBA" id="ARBA00022729"/>
    </source>
</evidence>
<dbReference type="GO" id="GO:0033644">
    <property type="term" value="C:host cell membrane"/>
    <property type="evidence" value="ECO:0007669"/>
    <property type="project" value="UniProtKB-SubCell"/>
</dbReference>
<evidence type="ECO:0000256" key="10">
    <source>
        <dbReference type="SAM" id="Phobius"/>
    </source>
</evidence>
<evidence type="ECO:0000313" key="12">
    <source>
        <dbReference type="Proteomes" id="UP000515831"/>
    </source>
</evidence>
<organismHost>
    <name type="scientific">Gliridae</name>
    <name type="common">dormice</name>
    <dbReference type="NCBI Taxonomy" id="30650"/>
</organismHost>
<organismHost>
    <name type="scientific">Cynomys parvidens</name>
    <name type="common">Utah prairie dog</name>
    <dbReference type="NCBI Taxonomy" id="99827"/>
</organismHost>
<dbReference type="Pfam" id="PF06517">
    <property type="entry name" value="Orthopox_A43R"/>
    <property type="match status" value="1"/>
</dbReference>
<reference evidence="11 12" key="2">
    <citation type="submission" date="2020-09" db="EMBL/GenBank/DDBJ databases">
        <title>Genomic history of human monkeypox in the Central African Republic between 2001 and 2018.</title>
        <authorList>
            <person name="Selekon B."/>
            <person name="Labouba I.L."/>
            <person name="Gonofio E.C."/>
            <person name="Sem Ouilibona R."/>
            <person name="Simo Tchetgna H."/>
            <person name="Besombes C."/>
            <person name="Feher M."/>
            <person name="Fontanet A."/>
            <person name="Kazanji M."/>
            <person name="Manugerra J.-C."/>
            <person name="Gessain A."/>
            <person name="Nakoune E."/>
            <person name="Berthet N."/>
        </authorList>
    </citation>
    <scope>NUCLEOTIDE SEQUENCE [LARGE SCALE GENOMIC DNA]</scope>
    <source>
        <strain evidence="11 12">38c_contig_SPADES</strain>
    </source>
</reference>
<comment type="similarity">
    <text evidence="9">Belongs to the orthopoxvirus OPG172 protein family.</text>
</comment>
<evidence type="ECO:0000256" key="5">
    <source>
        <dbReference type="ARBA" id="ARBA00022870"/>
    </source>
</evidence>
<evidence type="ECO:0000256" key="8">
    <source>
        <dbReference type="ARBA" id="ARBA00023180"/>
    </source>
</evidence>
<sequence>MMMMMMMMMKWIISILTMSIMPVLTYSSSIFRFHSEDIELCYGNLYFDRIYNNVVNIKYIPEHIPYRYNFINRTFSVDELDDNVFFTHGYFLKHKYGCSLNPSLIVSLSGNLKYNDIQCSVNVSCLIKNLVTSTSTILTSKHKTYSLYRSTCIAIIGYDSIIWYKDINDRYNDIYDFTAICMLIASTLIVIIYVFKKIKMNS</sequence>
<organismHost>
    <name type="scientific">Mus musculus</name>
    <name type="common">Mouse</name>
    <dbReference type="NCBI Taxonomy" id="10090"/>
</organismHost>
<keyword evidence="3 10" id="KW-0812">Transmembrane</keyword>
<keyword evidence="6 10" id="KW-1133">Transmembrane helix</keyword>
<dbReference type="EMBL" id="MN702446">
    <property type="protein sequence ID" value="QNI39277.1"/>
    <property type="molecule type" value="Genomic_DNA"/>
</dbReference>
<organismHost>
    <name type="scientific">Cynomys gunnisoni</name>
    <name type="common">Gunnison's prairie dog</name>
    <name type="synonym">Spermophilus gunnisoni</name>
    <dbReference type="NCBI Taxonomy" id="45479"/>
</organismHost>
<dbReference type="InterPro" id="IPR009487">
    <property type="entry name" value="Orthopox_A43R"/>
</dbReference>
<evidence type="ECO:0000256" key="9">
    <source>
        <dbReference type="ARBA" id="ARBA00034748"/>
    </source>
</evidence>
<organismHost>
    <name type="scientific">Heliosciurus ruwenzorii</name>
    <name type="common">Ruwenzori sun squirrel</name>
    <dbReference type="NCBI Taxonomy" id="226685"/>
</organismHost>
<keyword evidence="4" id="KW-0732">Signal</keyword>
<comment type="subcellular location">
    <subcellularLocation>
        <location evidence="2">Host cell surface</location>
    </subcellularLocation>
    <subcellularLocation>
        <location evidence="1">Host membrane</location>
        <topology evidence="1">Single-pass type I membrane protein</topology>
    </subcellularLocation>
</comment>
<organismHost>
    <name type="scientific">Homo sapiens</name>
    <name type="common">Human</name>
    <dbReference type="NCBI Taxonomy" id="9606"/>
</organismHost>
<accession>A0A7G8C3A6</accession>
<proteinExistence type="inferred from homology"/>
<organismHost>
    <name type="scientific">Cynomys mexicanus</name>
    <name type="common">Mexican prairie dog</name>
    <dbReference type="NCBI Taxonomy" id="99826"/>
</organismHost>
<evidence type="ECO:0000256" key="6">
    <source>
        <dbReference type="ARBA" id="ARBA00022989"/>
    </source>
</evidence>
<keyword evidence="8" id="KW-0325">Glycoprotein</keyword>
<evidence type="ECO:0000256" key="7">
    <source>
        <dbReference type="ARBA" id="ARBA00023136"/>
    </source>
</evidence>
<organismHost>
    <name type="scientific">Cynomys ludovicianus</name>
    <name type="common">Black-tailed prairie dog</name>
    <dbReference type="NCBI Taxonomy" id="45480"/>
</organismHost>
<feature type="transmembrane region" description="Helical" evidence="10">
    <location>
        <begin position="174"/>
        <end position="195"/>
    </location>
</feature>
<keyword evidence="7 10" id="KW-0472">Membrane</keyword>
<organismHost>
    <name type="scientific">Cynomys leucurus</name>
    <name type="common">White-tailed prairie dog</name>
    <dbReference type="NCBI Taxonomy" id="99825"/>
</organismHost>
<evidence type="ECO:0000256" key="3">
    <source>
        <dbReference type="ARBA" id="ARBA00022692"/>
    </source>
</evidence>
<keyword evidence="5" id="KW-1043">Host membrane</keyword>
<evidence type="ECO:0000313" key="11">
    <source>
        <dbReference type="EMBL" id="QNI39277.1"/>
    </source>
</evidence>
<dbReference type="Proteomes" id="UP000515831">
    <property type="component" value="Segment"/>
</dbReference>
<evidence type="ECO:0000256" key="2">
    <source>
        <dbReference type="ARBA" id="ARBA00004426"/>
    </source>
</evidence>
<evidence type="ECO:0000256" key="1">
    <source>
        <dbReference type="ARBA" id="ARBA00004313"/>
    </source>
</evidence>